<accession>A0A2S7SUC9</accession>
<evidence type="ECO:0008006" key="4">
    <source>
        <dbReference type="Google" id="ProtNLM"/>
    </source>
</evidence>
<proteinExistence type="predicted"/>
<feature type="signal peptide" evidence="1">
    <location>
        <begin position="1"/>
        <end position="19"/>
    </location>
</feature>
<organism evidence="2 3">
    <name type="scientific">Flavipsychrobacter stenotrophus</name>
    <dbReference type="NCBI Taxonomy" id="2077091"/>
    <lineage>
        <taxon>Bacteria</taxon>
        <taxon>Pseudomonadati</taxon>
        <taxon>Bacteroidota</taxon>
        <taxon>Chitinophagia</taxon>
        <taxon>Chitinophagales</taxon>
        <taxon>Chitinophagaceae</taxon>
        <taxon>Flavipsychrobacter</taxon>
    </lineage>
</organism>
<keyword evidence="1" id="KW-0732">Signal</keyword>
<dbReference type="EMBL" id="PPSL01000003">
    <property type="protein sequence ID" value="PQJ10354.1"/>
    <property type="molecule type" value="Genomic_DNA"/>
</dbReference>
<dbReference type="AlphaFoldDB" id="A0A2S7SUC9"/>
<name>A0A2S7SUC9_9BACT</name>
<comment type="caution">
    <text evidence="2">The sequence shown here is derived from an EMBL/GenBank/DDBJ whole genome shotgun (WGS) entry which is preliminary data.</text>
</comment>
<keyword evidence="3" id="KW-1185">Reference proteome</keyword>
<protein>
    <recommendedName>
        <fullName evidence="4">DUF4359 domain-containing protein</fullName>
    </recommendedName>
</protein>
<dbReference type="RefSeq" id="WP_105039082.1">
    <property type="nucleotide sequence ID" value="NZ_PPSL01000003.1"/>
</dbReference>
<gene>
    <name evidence="2" type="ORF">CJD36_010275</name>
</gene>
<evidence type="ECO:0000313" key="2">
    <source>
        <dbReference type="EMBL" id="PQJ10354.1"/>
    </source>
</evidence>
<evidence type="ECO:0000313" key="3">
    <source>
        <dbReference type="Proteomes" id="UP000239872"/>
    </source>
</evidence>
<reference evidence="2 3" key="1">
    <citation type="submission" date="2018-01" db="EMBL/GenBank/DDBJ databases">
        <title>A novel member of the phylum Bacteroidetes isolated from glacier ice.</title>
        <authorList>
            <person name="Liu Q."/>
            <person name="Xin Y.-H."/>
        </authorList>
    </citation>
    <scope>NUCLEOTIDE SEQUENCE [LARGE SCALE GENOMIC DNA]</scope>
    <source>
        <strain evidence="2 3">RB1R16</strain>
    </source>
</reference>
<dbReference type="Proteomes" id="UP000239872">
    <property type="component" value="Unassembled WGS sequence"/>
</dbReference>
<sequence>MKRLLLLLSFILCAACSFAQNKGGATQFRSSQEVQHRIDELIRTKQYPTTQQNFEPATLVSLGTIITGDTVINKLGMLKKKSKKKYKLAYNLKYSIKADKIVAIELPKKKKKKFLVF</sequence>
<feature type="chain" id="PRO_5015690493" description="DUF4359 domain-containing protein" evidence="1">
    <location>
        <begin position="20"/>
        <end position="117"/>
    </location>
</feature>
<evidence type="ECO:0000256" key="1">
    <source>
        <dbReference type="SAM" id="SignalP"/>
    </source>
</evidence>